<comment type="caution">
    <text evidence="1">The sequence shown here is derived from an EMBL/GenBank/DDBJ whole genome shotgun (WGS) entry which is preliminary data.</text>
</comment>
<sequence>ASSVTSDMIHIREGPVESWGICAYEADKSLSTVRSARLRSNFLQHEYDLHRGVLHTCVGRATASGLKILKASTQNFEIL</sequence>
<evidence type="ECO:0000313" key="2">
    <source>
        <dbReference type="Proteomes" id="UP000236291"/>
    </source>
</evidence>
<dbReference type="AlphaFoldDB" id="A0A2K3K3C4"/>
<reference evidence="1 2" key="1">
    <citation type="journal article" date="2014" name="Am. J. Bot.">
        <title>Genome assembly and annotation for red clover (Trifolium pratense; Fabaceae).</title>
        <authorList>
            <person name="Istvanek J."/>
            <person name="Jaros M."/>
            <person name="Krenek A."/>
            <person name="Repkova J."/>
        </authorList>
    </citation>
    <scope>NUCLEOTIDE SEQUENCE [LARGE SCALE GENOMIC DNA]</scope>
    <source>
        <strain evidence="2">cv. Tatra</strain>
        <tissue evidence="1">Young leaves</tissue>
    </source>
</reference>
<gene>
    <name evidence="1" type="ORF">L195_g060340</name>
</gene>
<dbReference type="EMBL" id="ASHM01138284">
    <property type="protein sequence ID" value="PNX60760.1"/>
    <property type="molecule type" value="Genomic_DNA"/>
</dbReference>
<evidence type="ECO:0000313" key="1">
    <source>
        <dbReference type="EMBL" id="PNX60760.1"/>
    </source>
</evidence>
<proteinExistence type="predicted"/>
<name>A0A2K3K3C4_TRIPR</name>
<protein>
    <submittedName>
        <fullName evidence="1">Uncharacterized protein</fullName>
    </submittedName>
</protein>
<reference evidence="1 2" key="2">
    <citation type="journal article" date="2017" name="Front. Plant Sci.">
        <title>Gene Classification and Mining of Molecular Markers Useful in Red Clover (Trifolium pratense) Breeding.</title>
        <authorList>
            <person name="Istvanek J."/>
            <person name="Dluhosova J."/>
            <person name="Dluhos P."/>
            <person name="Patkova L."/>
            <person name="Nedelnik J."/>
            <person name="Repkova J."/>
        </authorList>
    </citation>
    <scope>NUCLEOTIDE SEQUENCE [LARGE SCALE GENOMIC DNA]</scope>
    <source>
        <strain evidence="2">cv. Tatra</strain>
        <tissue evidence="1">Young leaves</tissue>
    </source>
</reference>
<organism evidence="1 2">
    <name type="scientific">Trifolium pratense</name>
    <name type="common">Red clover</name>
    <dbReference type="NCBI Taxonomy" id="57577"/>
    <lineage>
        <taxon>Eukaryota</taxon>
        <taxon>Viridiplantae</taxon>
        <taxon>Streptophyta</taxon>
        <taxon>Embryophyta</taxon>
        <taxon>Tracheophyta</taxon>
        <taxon>Spermatophyta</taxon>
        <taxon>Magnoliopsida</taxon>
        <taxon>eudicotyledons</taxon>
        <taxon>Gunneridae</taxon>
        <taxon>Pentapetalae</taxon>
        <taxon>rosids</taxon>
        <taxon>fabids</taxon>
        <taxon>Fabales</taxon>
        <taxon>Fabaceae</taxon>
        <taxon>Papilionoideae</taxon>
        <taxon>50 kb inversion clade</taxon>
        <taxon>NPAAA clade</taxon>
        <taxon>Hologalegina</taxon>
        <taxon>IRL clade</taxon>
        <taxon>Trifolieae</taxon>
        <taxon>Trifolium</taxon>
    </lineage>
</organism>
<feature type="non-terminal residue" evidence="1">
    <location>
        <position position="1"/>
    </location>
</feature>
<accession>A0A2K3K3C4</accession>
<dbReference type="Proteomes" id="UP000236291">
    <property type="component" value="Unassembled WGS sequence"/>
</dbReference>